<evidence type="ECO:0000256" key="1">
    <source>
        <dbReference type="ARBA" id="ARBA00010086"/>
    </source>
</evidence>
<proteinExistence type="inferred from homology"/>
<dbReference type="GeneID" id="42007222"/>
<dbReference type="GO" id="GO:0030735">
    <property type="term" value="F:carnosine N-methyltransferase activity"/>
    <property type="evidence" value="ECO:0007669"/>
    <property type="project" value="UniProtKB-EC"/>
</dbReference>
<evidence type="ECO:0000256" key="2">
    <source>
        <dbReference type="ARBA" id="ARBA00012003"/>
    </source>
</evidence>
<evidence type="ECO:0000256" key="3">
    <source>
        <dbReference type="ARBA" id="ARBA00022603"/>
    </source>
</evidence>
<comment type="caution">
    <text evidence="7">The sequence shown here is derived from an EMBL/GenBank/DDBJ whole genome shotgun (WGS) entry which is preliminary data.</text>
</comment>
<dbReference type="EMBL" id="QEAO01000070">
    <property type="protein sequence ID" value="TPX30437.1"/>
    <property type="molecule type" value="Genomic_DNA"/>
</dbReference>
<dbReference type="InterPro" id="IPR029063">
    <property type="entry name" value="SAM-dependent_MTases_sf"/>
</dbReference>
<sequence length="445" mass="49447">MPVEPQSATSSQPDAAPATTSTNNDAQEKLHYTKVLNAYQNYLSHSLASHRKRKRDFSSLPARHRAILSPKWEEKWDLINTCIRVNGAFIEHLIAGQEDMMDFDSVDHEVAATHDDHHAAHSHASHDNNRDSHTAAVSDHSHTHADNGHSHADNGHSHDHAAANATSSHAHKQGQNKTKSSESDMDKVRSTIRQFVRDWSDEGKAERDAVYTPMIQALCKAFEHVPVSQRGAVSVLVPGAGLGRLAFDVAKEGFSCQGNEFSFYMLIASNFVLNRLYSNYQYTIYPWVHSLSNSTSATNQLAPVRIPDVLPGGIPEGADFSMVAGDFVEVYSEPDQLGSWNAILTCFFLDTAHNIVHYIEVISGLLAPGGIWINCGPLLYHFEGMPGEVSLELSLEEVMSVIKQYGFDIIEEKFLPSTYASNVNSMLRYQYNNSFFVAIKHKPQE</sequence>
<dbReference type="SMART" id="SM01296">
    <property type="entry name" value="N2227"/>
    <property type="match status" value="1"/>
</dbReference>
<evidence type="ECO:0000313" key="7">
    <source>
        <dbReference type="EMBL" id="TPX30437.1"/>
    </source>
</evidence>
<comment type="similarity">
    <text evidence="1">Belongs to the carnosine N-methyltransferase family.</text>
</comment>
<dbReference type="PANTHER" id="PTHR12303:SF6">
    <property type="entry name" value="CARNOSINE N-METHYLTRANSFERASE"/>
    <property type="match status" value="1"/>
</dbReference>
<dbReference type="RefSeq" id="XP_031022100.1">
    <property type="nucleotide sequence ID" value="XM_031171925.1"/>
</dbReference>
<reference evidence="7 8" key="1">
    <citation type="journal article" date="2019" name="Sci. Rep.">
        <title>Comparative genomics of chytrid fungi reveal insights into the obligate biotrophic and pathogenic lifestyle of Synchytrium endobioticum.</title>
        <authorList>
            <person name="van de Vossenberg B.T.L.H."/>
            <person name="Warris S."/>
            <person name="Nguyen H.D.T."/>
            <person name="van Gent-Pelzer M.P.E."/>
            <person name="Joly D.L."/>
            <person name="van de Geest H.C."/>
            <person name="Bonants P.J.M."/>
            <person name="Smith D.S."/>
            <person name="Levesque C.A."/>
            <person name="van der Lee T.A.J."/>
        </authorList>
    </citation>
    <scope>NUCLEOTIDE SEQUENCE [LARGE SCALE GENOMIC DNA]</scope>
    <source>
        <strain evidence="7 8">JEL517</strain>
    </source>
</reference>
<gene>
    <name evidence="7" type="ORF">SmJEL517_g05999</name>
</gene>
<evidence type="ECO:0000256" key="6">
    <source>
        <dbReference type="SAM" id="MobiDB-lite"/>
    </source>
</evidence>
<dbReference type="OrthoDB" id="978at2759"/>
<accession>A0A507BKW5</accession>
<dbReference type="Proteomes" id="UP000319731">
    <property type="component" value="Unassembled WGS sequence"/>
</dbReference>
<dbReference type="SUPFAM" id="SSF53335">
    <property type="entry name" value="S-adenosyl-L-methionine-dependent methyltransferases"/>
    <property type="match status" value="1"/>
</dbReference>
<dbReference type="STRING" id="1806994.A0A507BKW5"/>
<keyword evidence="3 7" id="KW-0489">Methyltransferase</keyword>
<dbReference type="AlphaFoldDB" id="A0A507BKW5"/>
<feature type="compositionally biased region" description="Polar residues" evidence="6">
    <location>
        <begin position="1"/>
        <end position="25"/>
    </location>
</feature>
<evidence type="ECO:0000256" key="4">
    <source>
        <dbReference type="ARBA" id="ARBA00022679"/>
    </source>
</evidence>
<dbReference type="Pfam" id="PF07942">
    <property type="entry name" value="CARME"/>
    <property type="match status" value="1"/>
</dbReference>
<evidence type="ECO:0000313" key="8">
    <source>
        <dbReference type="Proteomes" id="UP000319731"/>
    </source>
</evidence>
<feature type="compositionally biased region" description="Basic and acidic residues" evidence="6">
    <location>
        <begin position="179"/>
        <end position="188"/>
    </location>
</feature>
<keyword evidence="5" id="KW-0949">S-adenosyl-L-methionine</keyword>
<protein>
    <recommendedName>
        <fullName evidence="2">carnosine N-methyltransferase</fullName>
        <ecNumber evidence="2">2.1.1.22</ecNumber>
    </recommendedName>
</protein>
<dbReference type="InterPro" id="IPR012901">
    <property type="entry name" value="CARME"/>
</dbReference>
<keyword evidence="4 7" id="KW-0808">Transferase</keyword>
<name>A0A507BKW5_9FUNG</name>
<feature type="region of interest" description="Disordered" evidence="6">
    <location>
        <begin position="115"/>
        <end position="188"/>
    </location>
</feature>
<dbReference type="GO" id="GO:0032259">
    <property type="term" value="P:methylation"/>
    <property type="evidence" value="ECO:0007669"/>
    <property type="project" value="UniProtKB-KW"/>
</dbReference>
<dbReference type="EC" id="2.1.1.22" evidence="2"/>
<dbReference type="PANTHER" id="PTHR12303">
    <property type="entry name" value="CARNOSINE N-METHYLTRANSFERASE"/>
    <property type="match status" value="1"/>
</dbReference>
<feature type="region of interest" description="Disordered" evidence="6">
    <location>
        <begin position="1"/>
        <end position="26"/>
    </location>
</feature>
<keyword evidence="8" id="KW-1185">Reference proteome</keyword>
<feature type="compositionally biased region" description="Basic and acidic residues" evidence="6">
    <location>
        <begin position="115"/>
        <end position="161"/>
    </location>
</feature>
<dbReference type="Gene3D" id="3.40.50.150">
    <property type="entry name" value="Vaccinia Virus protein VP39"/>
    <property type="match status" value="1"/>
</dbReference>
<organism evidence="7 8">
    <name type="scientific">Synchytrium microbalum</name>
    <dbReference type="NCBI Taxonomy" id="1806994"/>
    <lineage>
        <taxon>Eukaryota</taxon>
        <taxon>Fungi</taxon>
        <taxon>Fungi incertae sedis</taxon>
        <taxon>Chytridiomycota</taxon>
        <taxon>Chytridiomycota incertae sedis</taxon>
        <taxon>Chytridiomycetes</taxon>
        <taxon>Synchytriales</taxon>
        <taxon>Synchytriaceae</taxon>
        <taxon>Synchytrium</taxon>
    </lineage>
</organism>
<evidence type="ECO:0000256" key="5">
    <source>
        <dbReference type="ARBA" id="ARBA00022691"/>
    </source>
</evidence>